<dbReference type="EMBL" id="VKHP01000747">
    <property type="protein sequence ID" value="NEV03125.1"/>
    <property type="molecule type" value="Genomic_DNA"/>
</dbReference>
<feature type="non-terminal residue" evidence="1">
    <location>
        <position position="82"/>
    </location>
</feature>
<keyword evidence="2" id="KW-1185">Reference proteome</keyword>
<sequence length="82" mass="9060">RARSSSTFSVSSCTRQAMSSQCRIVGLLSQLPLSSTKGCRFSTYVFGDWNKCGELMGLAPYGRREQVGHLLEMKDGTLHVPF</sequence>
<reference evidence="1 2" key="1">
    <citation type="journal article" date="2020" name="Arch. Microbiol.">
        <title>Bradyrhizobium uaiense sp. nov., a new highly efficient cowpea symbiont.</title>
        <authorList>
            <person name="Cabral Michel D."/>
            <person name="Azarias Guimaraes A."/>
            <person name="Martins da Costa E."/>
            <person name="Soares de Carvalho T."/>
            <person name="Balsanelli E."/>
            <person name="Willems A."/>
            <person name="Maltempi de Souza E."/>
            <person name="de Souza Moreira F.M."/>
        </authorList>
    </citation>
    <scope>NUCLEOTIDE SEQUENCE [LARGE SCALE GENOMIC DNA]</scope>
    <source>
        <strain evidence="1 2">UFLA 03-164</strain>
    </source>
</reference>
<gene>
    <name evidence="1" type="ORF">FNJ47_47695</name>
</gene>
<accession>A0A6P1BXX5</accession>
<comment type="caution">
    <text evidence="1">The sequence shown here is derived from an EMBL/GenBank/DDBJ whole genome shotgun (WGS) entry which is preliminary data.</text>
</comment>
<protein>
    <submittedName>
        <fullName evidence="1">Uncharacterized protein</fullName>
    </submittedName>
</protein>
<dbReference type="Proteomes" id="UP000468531">
    <property type="component" value="Unassembled WGS sequence"/>
</dbReference>
<name>A0A6P1BXX5_9BRAD</name>
<organism evidence="1 2">
    <name type="scientific">Bradyrhizobium uaiense</name>
    <dbReference type="NCBI Taxonomy" id="2594946"/>
    <lineage>
        <taxon>Bacteria</taxon>
        <taxon>Pseudomonadati</taxon>
        <taxon>Pseudomonadota</taxon>
        <taxon>Alphaproteobacteria</taxon>
        <taxon>Hyphomicrobiales</taxon>
        <taxon>Nitrobacteraceae</taxon>
        <taxon>Bradyrhizobium</taxon>
    </lineage>
</organism>
<feature type="non-terminal residue" evidence="1">
    <location>
        <position position="1"/>
    </location>
</feature>
<dbReference type="AlphaFoldDB" id="A0A6P1BXX5"/>
<evidence type="ECO:0000313" key="2">
    <source>
        <dbReference type="Proteomes" id="UP000468531"/>
    </source>
</evidence>
<evidence type="ECO:0000313" key="1">
    <source>
        <dbReference type="EMBL" id="NEV03125.1"/>
    </source>
</evidence>
<proteinExistence type="predicted"/>